<evidence type="ECO:0000256" key="4">
    <source>
        <dbReference type="ARBA" id="ARBA00022692"/>
    </source>
</evidence>
<feature type="transmembrane region" description="Helical" evidence="8">
    <location>
        <begin position="661"/>
        <end position="684"/>
    </location>
</feature>
<keyword evidence="4 8" id="KW-0812">Transmembrane</keyword>
<dbReference type="GO" id="GO:0046983">
    <property type="term" value="F:protein dimerization activity"/>
    <property type="evidence" value="ECO:0007669"/>
    <property type="project" value="InterPro"/>
</dbReference>
<evidence type="ECO:0000313" key="12">
    <source>
        <dbReference type="EMBL" id="KAA0192413.1"/>
    </source>
</evidence>
<evidence type="ECO:0000256" key="2">
    <source>
        <dbReference type="ARBA" id="ARBA00009671"/>
    </source>
</evidence>
<keyword evidence="3" id="KW-1003">Cell membrane</keyword>
<feature type="domain" description="Anoctamin transmembrane" evidence="10">
    <location>
        <begin position="285"/>
        <end position="833"/>
    </location>
</feature>
<feature type="transmembrane region" description="Helical" evidence="8">
    <location>
        <begin position="492"/>
        <end position="513"/>
    </location>
</feature>
<dbReference type="Pfam" id="PF04547">
    <property type="entry name" value="Anoctamin"/>
    <property type="match status" value="1"/>
</dbReference>
<sequence>MFWKRKNALTESSVVQKEESSIDSEPENTVSRMDSADKHTRRIDVDVPKPPGYYFNDGQRKIDYVLVWEDTHSDEHNSSKITRVHRRYRNRFVENLHKLGVETEEETYQGQVLRTHYLKLHIPWDLMCHYAELLSLRAPLQKSTTTRRVNWSASVLSVLRIPNIMQQNIPNHPTDYYTCQFRKSKLERFLGSGDRVTYFTSTQRHQVAYEILSTQAYGSRKKAQVGIDRLIEEGVYSAAYVIHEGPYQVADEDLKHPEKMNPRQILYWYWARWGCWYRYQPLDHIRQYYGEKIGFYFAWLGLYTAWLLPAAIVGILVFLYGLITMNDSVPAQEACTRDTRMCPLCEESLGCQYWNLRDMCFYLKASYLFDHPGTVFYAIFIVIWGVTFLEYWKRKNAKLAHRWDVLDYEIEEERPRPQYTALCSDFAKNPVTGALEPHFPERLRMARVIAGLICILLMMVLVMVFIVAVIIYRLLIMVPLFKNELLRPNAGIYANMSAAMVNLVLIMCLGKVYEKLAYKMTQWEMHRTQSIFENQLIFKVFLFQFVNFYASIFYVAFFKGRFIGYPGHYVYFFGLRNEDCNNGGCLIELAQQLLVIMVGKQIINNCQEIIIPKLRTWWHKYTKGLNKPCIRSANSLQTELMFIEDYKLIAYEGLFEEYLEMVLQFGFVTIFVAAFPLAPFFALLNNWIEIRLDANKLVRETRRPLAERAQNIGVWFRILEVLVRIAVISNAFIIAFTSQFLPKLLYQYEVNRDLKGFTNFTLAWAPVNTTRLDCRYPAFRDPNGEYTMFYWRLLALRLLFVILFEHVAFLLADLFDFLIPDVPSSLAERIQRERFLAKQALLDVHLDRYSFIDPYEEDMPEDS</sequence>
<evidence type="ECO:0000256" key="3">
    <source>
        <dbReference type="ARBA" id="ARBA00022475"/>
    </source>
</evidence>
<dbReference type="InterPro" id="IPR049452">
    <property type="entry name" value="Anoctamin_TM"/>
</dbReference>
<comment type="subcellular location">
    <subcellularLocation>
        <location evidence="1">Cell membrane</location>
        <topology evidence="1">Multi-pass membrane protein</topology>
    </subcellularLocation>
    <subcellularLocation>
        <location evidence="8">Membrane</location>
        <topology evidence="8">Multi-pass membrane protein</topology>
    </subcellularLocation>
</comment>
<keyword evidence="7" id="KW-0325">Glycoprotein</keyword>
<evidence type="ECO:0000259" key="11">
    <source>
        <dbReference type="Pfam" id="PF16178"/>
    </source>
</evidence>
<evidence type="ECO:0000256" key="8">
    <source>
        <dbReference type="RuleBase" id="RU280814"/>
    </source>
</evidence>
<dbReference type="GO" id="GO:0005886">
    <property type="term" value="C:plasma membrane"/>
    <property type="evidence" value="ECO:0007669"/>
    <property type="project" value="UniProtKB-SubCell"/>
</dbReference>
<dbReference type="GO" id="GO:0005254">
    <property type="term" value="F:chloride channel activity"/>
    <property type="evidence" value="ECO:0007669"/>
    <property type="project" value="TreeGrafter"/>
</dbReference>
<feature type="region of interest" description="Disordered" evidence="9">
    <location>
        <begin position="1"/>
        <end position="43"/>
    </location>
</feature>
<keyword evidence="13" id="KW-1185">Reference proteome</keyword>
<proteinExistence type="inferred from homology"/>
<dbReference type="PANTHER" id="PTHR12308">
    <property type="entry name" value="ANOCTAMIN"/>
    <property type="match status" value="1"/>
</dbReference>
<evidence type="ECO:0000256" key="1">
    <source>
        <dbReference type="ARBA" id="ARBA00004651"/>
    </source>
</evidence>
<evidence type="ECO:0000259" key="10">
    <source>
        <dbReference type="Pfam" id="PF04547"/>
    </source>
</evidence>
<evidence type="ECO:0000256" key="6">
    <source>
        <dbReference type="ARBA" id="ARBA00023136"/>
    </source>
</evidence>
<comment type="caution">
    <text evidence="12">The sequence shown here is derived from an EMBL/GenBank/DDBJ whole genome shotgun (WGS) entry which is preliminary data.</text>
</comment>
<accession>A0A8E0VGH5</accession>
<evidence type="ECO:0000313" key="13">
    <source>
        <dbReference type="Proteomes" id="UP000728185"/>
    </source>
</evidence>
<gene>
    <name evidence="12" type="ORF">FBUS_01384</name>
</gene>
<keyword evidence="5 8" id="KW-1133">Transmembrane helix</keyword>
<comment type="similarity">
    <text evidence="2 8">Belongs to the anoctamin family.</text>
</comment>
<dbReference type="Pfam" id="PF16178">
    <property type="entry name" value="Anoct_dimer"/>
    <property type="match status" value="1"/>
</dbReference>
<dbReference type="InterPro" id="IPR007632">
    <property type="entry name" value="Anoctamin"/>
</dbReference>
<dbReference type="OrthoDB" id="296386at2759"/>
<dbReference type="AlphaFoldDB" id="A0A8E0VGH5"/>
<feature type="compositionally biased region" description="Basic and acidic residues" evidence="9">
    <location>
        <begin position="34"/>
        <end position="43"/>
    </location>
</feature>
<feature type="transmembrane region" description="Helical" evidence="8">
    <location>
        <begin position="536"/>
        <end position="557"/>
    </location>
</feature>
<evidence type="ECO:0000256" key="5">
    <source>
        <dbReference type="ARBA" id="ARBA00022989"/>
    </source>
</evidence>
<evidence type="ECO:0000256" key="9">
    <source>
        <dbReference type="SAM" id="MobiDB-lite"/>
    </source>
</evidence>
<dbReference type="EMBL" id="LUCM01005710">
    <property type="protein sequence ID" value="KAA0192413.1"/>
    <property type="molecule type" value="Genomic_DNA"/>
</dbReference>
<organism evidence="12 13">
    <name type="scientific">Fasciolopsis buskii</name>
    <dbReference type="NCBI Taxonomy" id="27845"/>
    <lineage>
        <taxon>Eukaryota</taxon>
        <taxon>Metazoa</taxon>
        <taxon>Spiralia</taxon>
        <taxon>Lophotrochozoa</taxon>
        <taxon>Platyhelminthes</taxon>
        <taxon>Trematoda</taxon>
        <taxon>Digenea</taxon>
        <taxon>Plagiorchiida</taxon>
        <taxon>Echinostomata</taxon>
        <taxon>Echinostomatoidea</taxon>
        <taxon>Fasciolidae</taxon>
        <taxon>Fasciolopsis</taxon>
    </lineage>
</organism>
<dbReference type="InterPro" id="IPR032394">
    <property type="entry name" value="Anoct_dimer"/>
</dbReference>
<protein>
    <recommendedName>
        <fullName evidence="8">Anoctamin</fullName>
    </recommendedName>
</protein>
<feature type="transmembrane region" description="Helical" evidence="8">
    <location>
        <begin position="448"/>
        <end position="472"/>
    </location>
</feature>
<feature type="transmembrane region" description="Helical" evidence="8">
    <location>
        <begin position="296"/>
        <end position="323"/>
    </location>
</feature>
<keyword evidence="6 8" id="KW-0472">Membrane</keyword>
<feature type="transmembrane region" description="Helical" evidence="8">
    <location>
        <begin position="374"/>
        <end position="392"/>
    </location>
</feature>
<feature type="transmembrane region" description="Helical" evidence="8">
    <location>
        <begin position="789"/>
        <end position="812"/>
    </location>
</feature>
<evidence type="ECO:0000256" key="7">
    <source>
        <dbReference type="ARBA" id="ARBA00023180"/>
    </source>
</evidence>
<name>A0A8E0VGH5_9TREM</name>
<reference evidence="12" key="1">
    <citation type="submission" date="2019-05" db="EMBL/GenBank/DDBJ databases">
        <title>Annotation for the trematode Fasciolopsis buski.</title>
        <authorList>
            <person name="Choi Y.-J."/>
        </authorList>
    </citation>
    <scope>NUCLEOTIDE SEQUENCE</scope>
    <source>
        <strain evidence="12">HT</strain>
        <tissue evidence="12">Whole worm</tissue>
    </source>
</reference>
<comment type="caution">
    <text evidence="8">Lacks conserved residue(s) required for the propagation of feature annotation.</text>
</comment>
<dbReference type="PANTHER" id="PTHR12308:SF87">
    <property type="entry name" value="ANOCTAMIN"/>
    <property type="match status" value="1"/>
</dbReference>
<feature type="domain" description="Anoctamin dimerisation" evidence="11">
    <location>
        <begin position="54"/>
        <end position="282"/>
    </location>
</feature>
<dbReference type="Proteomes" id="UP000728185">
    <property type="component" value="Unassembled WGS sequence"/>
</dbReference>